<dbReference type="Proteomes" id="UP000244527">
    <property type="component" value="Chromosome"/>
</dbReference>
<accession>A0A2S1LGR5</accession>
<evidence type="ECO:0008006" key="4">
    <source>
        <dbReference type="Google" id="ProtNLM"/>
    </source>
</evidence>
<evidence type="ECO:0000313" key="2">
    <source>
        <dbReference type="EMBL" id="AWG22944.1"/>
    </source>
</evidence>
<protein>
    <recommendedName>
        <fullName evidence="4">DUF5681 domain-containing protein</fullName>
    </recommendedName>
</protein>
<organism evidence="2 3">
    <name type="scientific">Flavobacterium faecale</name>
    <dbReference type="NCBI Taxonomy" id="1355330"/>
    <lineage>
        <taxon>Bacteria</taxon>
        <taxon>Pseudomonadati</taxon>
        <taxon>Bacteroidota</taxon>
        <taxon>Flavobacteriia</taxon>
        <taxon>Flavobacteriales</taxon>
        <taxon>Flavobacteriaceae</taxon>
        <taxon>Flavobacterium</taxon>
    </lineage>
</organism>
<feature type="region of interest" description="Disordered" evidence="1">
    <location>
        <begin position="17"/>
        <end position="36"/>
    </location>
</feature>
<evidence type="ECO:0000256" key="1">
    <source>
        <dbReference type="SAM" id="MobiDB-lite"/>
    </source>
</evidence>
<proteinExistence type="predicted"/>
<name>A0A2S1LGR5_9FLAO</name>
<dbReference type="AlphaFoldDB" id="A0A2S1LGR5"/>
<dbReference type="OrthoDB" id="1377054at2"/>
<dbReference type="RefSeq" id="WP_108741849.1">
    <property type="nucleotide sequence ID" value="NZ_CP020918.1"/>
</dbReference>
<dbReference type="KEGG" id="ffa:FFWV33_16120"/>
<keyword evidence="3" id="KW-1185">Reference proteome</keyword>
<reference evidence="2 3" key="1">
    <citation type="submission" date="2017-04" db="EMBL/GenBank/DDBJ databases">
        <title>Compelte genome sequence of WV33.</title>
        <authorList>
            <person name="Lee P.C."/>
        </authorList>
    </citation>
    <scope>NUCLEOTIDE SEQUENCE [LARGE SCALE GENOMIC DNA]</scope>
    <source>
        <strain evidence="2 3">WV33</strain>
    </source>
</reference>
<sequence>MKQKIVNNNQNTIIMAGFKGTRNENGRPKGTPNKNTAQIRDSFQLLVESNISKLKEDIDKLEPKDRIRTIIDLAKFVLPTLKAIEYNDSIDESRFKPVTINIIQPKDDN</sequence>
<gene>
    <name evidence="2" type="ORF">FFWV33_16120</name>
</gene>
<evidence type="ECO:0000313" key="3">
    <source>
        <dbReference type="Proteomes" id="UP000244527"/>
    </source>
</evidence>
<dbReference type="EMBL" id="CP020918">
    <property type="protein sequence ID" value="AWG22944.1"/>
    <property type="molecule type" value="Genomic_DNA"/>
</dbReference>